<feature type="transmembrane region" description="Helical" evidence="2">
    <location>
        <begin position="17"/>
        <end position="38"/>
    </location>
</feature>
<proteinExistence type="predicted"/>
<evidence type="ECO:0000256" key="2">
    <source>
        <dbReference type="SAM" id="Phobius"/>
    </source>
</evidence>
<reference evidence="4" key="1">
    <citation type="submission" date="2022-06" db="EMBL/GenBank/DDBJ databases">
        <title>Genome sequence of Phormidium yuhuli AB48 isolated from an industrial photobioreactor environment.</title>
        <authorList>
            <person name="Qiu Y."/>
            <person name="Noonan A.J.C."/>
            <person name="Dofher K."/>
            <person name="Koch M."/>
            <person name="Kieft B."/>
            <person name="Lin X."/>
            <person name="Ziels R.M."/>
            <person name="Hallam S.J."/>
        </authorList>
    </citation>
    <scope>NUCLEOTIDE SEQUENCE</scope>
    <source>
        <strain evidence="4">AB48</strain>
    </source>
</reference>
<feature type="domain" description="PPM-type phosphatase" evidence="3">
    <location>
        <begin position="374"/>
        <end position="593"/>
    </location>
</feature>
<dbReference type="InterPro" id="IPR001932">
    <property type="entry name" value="PPM-type_phosphatase-like_dom"/>
</dbReference>
<keyword evidence="2" id="KW-1133">Transmembrane helix</keyword>
<accession>A0ABY5ATQ1</accession>
<dbReference type="Gene3D" id="3.60.40.10">
    <property type="entry name" value="PPM-type phosphatase domain"/>
    <property type="match status" value="1"/>
</dbReference>
<evidence type="ECO:0000313" key="4">
    <source>
        <dbReference type="EMBL" id="USR91721.1"/>
    </source>
</evidence>
<dbReference type="SMART" id="SM00331">
    <property type="entry name" value="PP2C_SIG"/>
    <property type="match status" value="1"/>
</dbReference>
<name>A0ABY5ATQ1_9CYAN</name>
<evidence type="ECO:0000259" key="3">
    <source>
        <dbReference type="SMART" id="SM00331"/>
    </source>
</evidence>
<evidence type="ECO:0000256" key="1">
    <source>
        <dbReference type="ARBA" id="ARBA00022801"/>
    </source>
</evidence>
<dbReference type="Gene3D" id="3.30.450.350">
    <property type="entry name" value="CHASE domain"/>
    <property type="match status" value="1"/>
</dbReference>
<dbReference type="PANTHER" id="PTHR43156:SF2">
    <property type="entry name" value="STAGE II SPORULATION PROTEIN E"/>
    <property type="match status" value="1"/>
</dbReference>
<keyword evidence="5" id="KW-1185">Reference proteome</keyword>
<protein>
    <submittedName>
        <fullName evidence="4">SpoIIE family protein phosphatase</fullName>
    </submittedName>
</protein>
<dbReference type="EMBL" id="CP098611">
    <property type="protein sequence ID" value="USR91721.1"/>
    <property type="molecule type" value="Genomic_DNA"/>
</dbReference>
<sequence>MLKQLQFFRDTLMRSYISVWLTLVLGSLISGSVAIFVATQEMRSLQQQFPRRVNHLALALQQRIEGSLQGTLTLGRFVQSKSQIDEAQLNQFTDSIFPQYPGLLELGWAVNSSEDEFRVRATKQYRLQASSRVSLERPETFDDWAIANAAQSGRSQVSRTRFDPQAQEHVFNVYHPIYDQVVSENDDPALGDDNPEFLGIVYGIYHLKEMVRLTLGTLDIRNLDFYLFEMTVDVLDSSLLKETSMAQENFLFFYNAETRTLESDWQQIPAIYMAEGYYCPVQPNHNCIRSLNVGGREWSMLILPRLDRGQFSWRVGSTLVIGLLVTGLLASYLRSLLQENNRTEALNEHLSAELNISRRLQQMLLPTAHELQKASELEIATYMEPADEVGGDYYDILIGEKSIKIGIGDVTGHGLESGVLAIMVQTAVRTLEEYQETDPRKFLDVINRTIYQNVQRMQSDKNLSLCLIDYHDGLLKLSGQHEEVIIAREEGIERVDTIDLGFPIGLDTNILDFINGHHLSLNPGDVVVLYTDGITEAENQHKQLYGIERLCQVISQHRQCTAEAILQGVIDDVRRHIGRHKVYDDITLLVIKRRPYVSSSMGEFIVAKSAVPSLP</sequence>
<dbReference type="Pfam" id="PF07228">
    <property type="entry name" value="SpoIIE"/>
    <property type="match status" value="1"/>
</dbReference>
<dbReference type="RefSeq" id="WP_252663751.1">
    <property type="nucleotide sequence ID" value="NZ_CP098611.1"/>
</dbReference>
<organism evidence="4 5">
    <name type="scientific">Phormidium yuhuli AB48</name>
    <dbReference type="NCBI Taxonomy" id="2940671"/>
    <lineage>
        <taxon>Bacteria</taxon>
        <taxon>Bacillati</taxon>
        <taxon>Cyanobacteriota</taxon>
        <taxon>Cyanophyceae</taxon>
        <taxon>Oscillatoriophycideae</taxon>
        <taxon>Oscillatoriales</taxon>
        <taxon>Oscillatoriaceae</taxon>
        <taxon>Phormidium</taxon>
        <taxon>Phormidium yuhuli</taxon>
    </lineage>
</organism>
<keyword evidence="1" id="KW-0378">Hydrolase</keyword>
<dbReference type="InterPro" id="IPR042240">
    <property type="entry name" value="CHASE_sf"/>
</dbReference>
<gene>
    <name evidence="4" type="ORF">NEA10_03050</name>
</gene>
<dbReference type="InterPro" id="IPR052016">
    <property type="entry name" value="Bact_Sigma-Reg"/>
</dbReference>
<keyword evidence="2" id="KW-0812">Transmembrane</keyword>
<dbReference type="SUPFAM" id="SSF81606">
    <property type="entry name" value="PP2C-like"/>
    <property type="match status" value="1"/>
</dbReference>
<evidence type="ECO:0000313" key="5">
    <source>
        <dbReference type="Proteomes" id="UP001056708"/>
    </source>
</evidence>
<dbReference type="Proteomes" id="UP001056708">
    <property type="component" value="Chromosome"/>
</dbReference>
<dbReference type="InterPro" id="IPR036457">
    <property type="entry name" value="PPM-type-like_dom_sf"/>
</dbReference>
<keyword evidence="2" id="KW-0472">Membrane</keyword>
<dbReference type="PANTHER" id="PTHR43156">
    <property type="entry name" value="STAGE II SPORULATION PROTEIN E-RELATED"/>
    <property type="match status" value="1"/>
</dbReference>